<dbReference type="InterPro" id="IPR011055">
    <property type="entry name" value="Dup_hybrid_motif"/>
</dbReference>
<evidence type="ECO:0000259" key="2">
    <source>
        <dbReference type="Pfam" id="PF01551"/>
    </source>
</evidence>
<keyword evidence="1" id="KW-0472">Membrane</keyword>
<keyword evidence="1" id="KW-0812">Transmembrane</keyword>
<dbReference type="PANTHER" id="PTHR21666">
    <property type="entry name" value="PEPTIDASE-RELATED"/>
    <property type="match status" value="1"/>
</dbReference>
<name>A0ABV7X5G4_9HYPH</name>
<keyword evidence="3" id="KW-0378">Hydrolase</keyword>
<sequence>MSQSASFGARDRREQRSVRRGVHPGLFYGMFALLLGANALTATALLMAPDISRLMGGRNDMVVAAYEDRLAQMRVEIDRLHSRNYAQAGDINLQLQELSQQQEVLLEQHQLVRALVDKADKLGIAALVPSAAIEGELRAVSTASGNPDVAATAETVALMMAETQQAMTGIATEAEQRTEGIVSELGKLGIRLDLPEQGLDGVGGPLLAAIDTAEGSPMIEDANAAMDALLRYKAARDGLELAPVHMPISGNFRQSSGFGNRKDPFTGGRAFHSGLDFAAPSGTVVVSAAAGVVSFVGERSGYGKVVEVRHDSGLVTRYAHLSAYIARKGQAVGTGTPIARVGSTGRSTGPHLHFEVRRADQPLDPKPFIEAGRRILAMLG</sequence>
<keyword evidence="4" id="KW-1185">Reference proteome</keyword>
<dbReference type="SUPFAM" id="SSF51261">
    <property type="entry name" value="Duplicated hybrid motif"/>
    <property type="match status" value="1"/>
</dbReference>
<dbReference type="Proteomes" id="UP001595613">
    <property type="component" value="Unassembled WGS sequence"/>
</dbReference>
<dbReference type="Gene3D" id="2.70.70.10">
    <property type="entry name" value="Glucose Permease (Domain IIA)"/>
    <property type="match status" value="1"/>
</dbReference>
<organism evidence="3 4">
    <name type="scientific">Devosia honganensis</name>
    <dbReference type="NCBI Taxonomy" id="1610527"/>
    <lineage>
        <taxon>Bacteria</taxon>
        <taxon>Pseudomonadati</taxon>
        <taxon>Pseudomonadota</taxon>
        <taxon>Alphaproteobacteria</taxon>
        <taxon>Hyphomicrobiales</taxon>
        <taxon>Devosiaceae</taxon>
        <taxon>Devosia</taxon>
    </lineage>
</organism>
<dbReference type="EC" id="3.4.24.-" evidence="3"/>
<feature type="domain" description="M23ase beta-sheet core" evidence="2">
    <location>
        <begin position="271"/>
        <end position="365"/>
    </location>
</feature>
<reference evidence="4" key="1">
    <citation type="journal article" date="2019" name="Int. J. Syst. Evol. Microbiol.">
        <title>The Global Catalogue of Microorganisms (GCM) 10K type strain sequencing project: providing services to taxonomists for standard genome sequencing and annotation.</title>
        <authorList>
            <consortium name="The Broad Institute Genomics Platform"/>
            <consortium name="The Broad Institute Genome Sequencing Center for Infectious Disease"/>
            <person name="Wu L."/>
            <person name="Ma J."/>
        </authorList>
    </citation>
    <scope>NUCLEOTIDE SEQUENCE [LARGE SCALE GENOMIC DNA]</scope>
    <source>
        <strain evidence="4">KCTC 42281</strain>
    </source>
</reference>
<dbReference type="InterPro" id="IPR050570">
    <property type="entry name" value="Cell_wall_metabolism_enzyme"/>
</dbReference>
<accession>A0ABV7X5G4</accession>
<dbReference type="RefSeq" id="WP_380097827.1">
    <property type="nucleotide sequence ID" value="NZ_JBHRYD010000013.1"/>
</dbReference>
<gene>
    <name evidence="3" type="ORF">ACFOOL_13980</name>
</gene>
<evidence type="ECO:0000313" key="3">
    <source>
        <dbReference type="EMBL" id="MFC3705864.1"/>
    </source>
</evidence>
<dbReference type="CDD" id="cd12797">
    <property type="entry name" value="M23_peptidase"/>
    <property type="match status" value="1"/>
</dbReference>
<evidence type="ECO:0000256" key="1">
    <source>
        <dbReference type="SAM" id="Phobius"/>
    </source>
</evidence>
<evidence type="ECO:0000313" key="4">
    <source>
        <dbReference type="Proteomes" id="UP001595613"/>
    </source>
</evidence>
<proteinExistence type="predicted"/>
<dbReference type="PANTHER" id="PTHR21666:SF270">
    <property type="entry name" value="MUREIN HYDROLASE ACTIVATOR ENVC"/>
    <property type="match status" value="1"/>
</dbReference>
<comment type="caution">
    <text evidence="3">The sequence shown here is derived from an EMBL/GenBank/DDBJ whole genome shotgun (WGS) entry which is preliminary data.</text>
</comment>
<feature type="transmembrane region" description="Helical" evidence="1">
    <location>
        <begin position="26"/>
        <end position="48"/>
    </location>
</feature>
<dbReference type="InterPro" id="IPR016047">
    <property type="entry name" value="M23ase_b-sheet_dom"/>
</dbReference>
<dbReference type="GO" id="GO:0016787">
    <property type="term" value="F:hydrolase activity"/>
    <property type="evidence" value="ECO:0007669"/>
    <property type="project" value="UniProtKB-KW"/>
</dbReference>
<keyword evidence="1" id="KW-1133">Transmembrane helix</keyword>
<dbReference type="Pfam" id="PF01551">
    <property type="entry name" value="Peptidase_M23"/>
    <property type="match status" value="1"/>
</dbReference>
<protein>
    <submittedName>
        <fullName evidence="3">M23 family metallopeptidase</fullName>
        <ecNumber evidence="3">3.4.24.-</ecNumber>
    </submittedName>
</protein>
<dbReference type="EMBL" id="JBHRYD010000013">
    <property type="protein sequence ID" value="MFC3705864.1"/>
    <property type="molecule type" value="Genomic_DNA"/>
</dbReference>